<evidence type="ECO:0000313" key="2">
    <source>
        <dbReference type="Proteomes" id="UP001497680"/>
    </source>
</evidence>
<proteinExistence type="predicted"/>
<reference evidence="1 2" key="1">
    <citation type="journal article" date="2022" name="New Phytol.">
        <title>Ecological generalism drives hyperdiversity of secondary metabolite gene clusters in xylarialean endophytes.</title>
        <authorList>
            <person name="Franco M.E.E."/>
            <person name="Wisecaver J.H."/>
            <person name="Arnold A.E."/>
            <person name="Ju Y.M."/>
            <person name="Slot J.C."/>
            <person name="Ahrendt S."/>
            <person name="Moore L.P."/>
            <person name="Eastman K.E."/>
            <person name="Scott K."/>
            <person name="Konkel Z."/>
            <person name="Mondo S.J."/>
            <person name="Kuo A."/>
            <person name="Hayes R.D."/>
            <person name="Haridas S."/>
            <person name="Andreopoulos B."/>
            <person name="Riley R."/>
            <person name="LaButti K."/>
            <person name="Pangilinan J."/>
            <person name="Lipzen A."/>
            <person name="Amirebrahimi M."/>
            <person name="Yan J."/>
            <person name="Adam C."/>
            <person name="Keymanesh K."/>
            <person name="Ng V."/>
            <person name="Louie K."/>
            <person name="Northen T."/>
            <person name="Drula E."/>
            <person name="Henrissat B."/>
            <person name="Hsieh H.M."/>
            <person name="Youens-Clark K."/>
            <person name="Lutzoni F."/>
            <person name="Miadlikowska J."/>
            <person name="Eastwood D.C."/>
            <person name="Hamelin R.C."/>
            <person name="Grigoriev I.V."/>
            <person name="U'Ren J.M."/>
        </authorList>
    </citation>
    <scope>NUCLEOTIDE SEQUENCE [LARGE SCALE GENOMIC DNA]</scope>
    <source>
        <strain evidence="1 2">ER1909</strain>
    </source>
</reference>
<dbReference type="EMBL" id="MU394315">
    <property type="protein sequence ID" value="KAI6086508.1"/>
    <property type="molecule type" value="Genomic_DNA"/>
</dbReference>
<accession>A0ACC0D1J1</accession>
<name>A0ACC0D1J1_9PEZI</name>
<dbReference type="Proteomes" id="UP001497680">
    <property type="component" value="Unassembled WGS sequence"/>
</dbReference>
<sequence length="477" mass="52494">MTSSAPGKRQLILSAFVHQTPAHLNPGLFNHPNDQGRQYKDIKHWIKLAQKLEAAKFHCIFFADVLAGYDVYKQSLQPAIESGAQFPSNDPLLSISALAAATETIGFGVTSSTTYEQPYSLARKFSTLDHLTGGRIAWNVVTSYLESAARNFGLDTQIEHDERYNIAEEYMNVTYKLWEGSWRDDAVLPPNDPQSRYADPARVREIGHQGKYYSVPGAHICEPSPQRTPFIFQAGTSRAGKVFAAKHAEAVFLGGSTPELVRKQVDDIRAQAEKLGRDSRSVKVIAATLVIVAETDEAAGAKFQDLHKYGNGEGALALFGGFTGYDLDKYSDDQDVRFGSEPAVQTFANNWASTVPGSEGLKWNKKTIADYLMVGGMGNKIIGSPKTVADELERWVEVADVDGFNFKFATIPGTFDDIVELLVPELRRRGIFWDDYPVKGATIRETLTGAGNSRLPADHPGSQYTWGAGEDVPKYAE</sequence>
<keyword evidence="1" id="KW-0560">Oxidoreductase</keyword>
<gene>
    <name evidence="1" type="ORF">F4821DRAFT_278549</name>
</gene>
<keyword evidence="1" id="KW-0503">Monooxygenase</keyword>
<evidence type="ECO:0000313" key="1">
    <source>
        <dbReference type="EMBL" id="KAI6086508.1"/>
    </source>
</evidence>
<organism evidence="1 2">
    <name type="scientific">Hypoxylon rubiginosum</name>
    <dbReference type="NCBI Taxonomy" id="110542"/>
    <lineage>
        <taxon>Eukaryota</taxon>
        <taxon>Fungi</taxon>
        <taxon>Dikarya</taxon>
        <taxon>Ascomycota</taxon>
        <taxon>Pezizomycotina</taxon>
        <taxon>Sordariomycetes</taxon>
        <taxon>Xylariomycetidae</taxon>
        <taxon>Xylariales</taxon>
        <taxon>Hypoxylaceae</taxon>
        <taxon>Hypoxylon</taxon>
    </lineage>
</organism>
<protein>
    <submittedName>
        <fullName evidence="1">Xenobiotic compound monooxygenase, DszA family</fullName>
    </submittedName>
</protein>
<keyword evidence="2" id="KW-1185">Reference proteome</keyword>
<comment type="caution">
    <text evidence="1">The sequence shown here is derived from an EMBL/GenBank/DDBJ whole genome shotgun (WGS) entry which is preliminary data.</text>
</comment>